<keyword evidence="2" id="KW-1185">Reference proteome</keyword>
<dbReference type="EMBL" id="QTSX02004971">
    <property type="protein sequence ID" value="KAJ9063531.1"/>
    <property type="molecule type" value="Genomic_DNA"/>
</dbReference>
<comment type="caution">
    <text evidence="1">The sequence shown here is derived from an EMBL/GenBank/DDBJ whole genome shotgun (WGS) entry which is preliminary data.</text>
</comment>
<organism evidence="1 2">
    <name type="scientific">Entomophthora muscae</name>
    <dbReference type="NCBI Taxonomy" id="34485"/>
    <lineage>
        <taxon>Eukaryota</taxon>
        <taxon>Fungi</taxon>
        <taxon>Fungi incertae sedis</taxon>
        <taxon>Zoopagomycota</taxon>
        <taxon>Entomophthoromycotina</taxon>
        <taxon>Entomophthoromycetes</taxon>
        <taxon>Entomophthorales</taxon>
        <taxon>Entomophthoraceae</taxon>
        <taxon>Entomophthora</taxon>
    </lineage>
</organism>
<dbReference type="Proteomes" id="UP001165960">
    <property type="component" value="Unassembled WGS sequence"/>
</dbReference>
<name>A0ACC2SMY4_9FUNG</name>
<protein>
    <submittedName>
        <fullName evidence="1">Uncharacterized protein</fullName>
    </submittedName>
</protein>
<accession>A0ACC2SMY4</accession>
<proteinExistence type="predicted"/>
<sequence length="73" mass="8131">MGARTVETLKTLEESVHQLWAIQPLSESEAEFSLRINILNSNNGGPTPKAHFKSTFKEKCGKFDSLVLNTIVK</sequence>
<evidence type="ECO:0000313" key="1">
    <source>
        <dbReference type="EMBL" id="KAJ9063531.1"/>
    </source>
</evidence>
<reference evidence="1" key="1">
    <citation type="submission" date="2022-04" db="EMBL/GenBank/DDBJ databases">
        <title>Genome of the entomopathogenic fungus Entomophthora muscae.</title>
        <authorList>
            <person name="Elya C."/>
            <person name="Lovett B.R."/>
            <person name="Lee E."/>
            <person name="Macias A.M."/>
            <person name="Hajek A.E."/>
            <person name="De Bivort B.L."/>
            <person name="Kasson M.T."/>
            <person name="De Fine Licht H.H."/>
            <person name="Stajich J.E."/>
        </authorList>
    </citation>
    <scope>NUCLEOTIDE SEQUENCE</scope>
    <source>
        <strain evidence="1">Berkeley</strain>
    </source>
</reference>
<evidence type="ECO:0000313" key="2">
    <source>
        <dbReference type="Proteomes" id="UP001165960"/>
    </source>
</evidence>
<gene>
    <name evidence="1" type="ORF">DSO57_1000109</name>
</gene>